<proteinExistence type="predicted"/>
<accession>A0A6J5LWE3</accession>
<organism evidence="1">
    <name type="scientific">uncultured Caudovirales phage</name>
    <dbReference type="NCBI Taxonomy" id="2100421"/>
    <lineage>
        <taxon>Viruses</taxon>
        <taxon>Duplodnaviria</taxon>
        <taxon>Heunggongvirae</taxon>
        <taxon>Uroviricota</taxon>
        <taxon>Caudoviricetes</taxon>
        <taxon>Peduoviridae</taxon>
        <taxon>Maltschvirus</taxon>
        <taxon>Maltschvirus maltsch</taxon>
    </lineage>
</organism>
<evidence type="ECO:0000313" key="1">
    <source>
        <dbReference type="EMBL" id="CAB4137453.1"/>
    </source>
</evidence>
<reference evidence="1" key="1">
    <citation type="submission" date="2020-04" db="EMBL/GenBank/DDBJ databases">
        <authorList>
            <person name="Chiriac C."/>
            <person name="Salcher M."/>
            <person name="Ghai R."/>
            <person name="Kavagutti S V."/>
        </authorList>
    </citation>
    <scope>NUCLEOTIDE SEQUENCE</scope>
</reference>
<protein>
    <submittedName>
        <fullName evidence="1">Uncharacterized protein</fullName>
    </submittedName>
</protein>
<dbReference type="EMBL" id="LR796341">
    <property type="protein sequence ID" value="CAB4137453.1"/>
    <property type="molecule type" value="Genomic_DNA"/>
</dbReference>
<name>A0A6J5LWE3_9CAUD</name>
<gene>
    <name evidence="1" type="ORF">UFOVP328_28</name>
</gene>
<sequence>MGKREDLTIPVELAWAVACAAYRINDGYFKAGFAADDQKANTELIYEILQDQSLLTPQDHKQGVAVRDYIGKTATMATLRGTLDTWGQEMARVSQLETVTDRFSFHIIASMPQTYAHYLQREKAHTRLSETADHTQLAVKDKIEITAEVIEIKFSVKWQCHYITVIDTENRSWFFAHRRSLPRGSRHVFRGTVKRVDDRMVQLNRVKILEQ</sequence>